<evidence type="ECO:0000313" key="2">
    <source>
        <dbReference type="Proteomes" id="UP000001933"/>
    </source>
</evidence>
<organism evidence="1 2">
    <name type="scientific">Syntrophus aciditrophicus (strain SB)</name>
    <dbReference type="NCBI Taxonomy" id="56780"/>
    <lineage>
        <taxon>Bacteria</taxon>
        <taxon>Pseudomonadati</taxon>
        <taxon>Thermodesulfobacteriota</taxon>
        <taxon>Syntrophia</taxon>
        <taxon>Syntrophales</taxon>
        <taxon>Syntrophaceae</taxon>
        <taxon>Syntrophus</taxon>
    </lineage>
</organism>
<reference evidence="1 2" key="1">
    <citation type="journal article" date="2007" name="Proc. Natl. Acad. Sci. U.S.A.">
        <title>The genome of Syntrophus aciditrophicus: life at the thermodynamic limit of microbial growth.</title>
        <authorList>
            <person name="McInerney M.J."/>
            <person name="Rohlin L."/>
            <person name="Mouttaki H."/>
            <person name="Kim U."/>
            <person name="Krupp R.S."/>
            <person name="Rios-Hernandez L."/>
            <person name="Sieber J."/>
            <person name="Struchtemeyer C.G."/>
            <person name="Bhattacharyya A."/>
            <person name="Campbell J.W."/>
            <person name="Gunsalus R.P."/>
        </authorList>
    </citation>
    <scope>NUCLEOTIDE SEQUENCE [LARGE SCALE GENOMIC DNA]</scope>
    <source>
        <strain evidence="1 2">SB</strain>
    </source>
</reference>
<protein>
    <submittedName>
        <fullName evidence="1">Hypothetical cytosolic protein</fullName>
    </submittedName>
</protein>
<name>Q2LW42_SYNAS</name>
<proteinExistence type="predicted"/>
<dbReference type="HOGENOM" id="CLU_2977614_0_0_7"/>
<accession>Q2LW42</accession>
<keyword evidence="2" id="KW-1185">Reference proteome</keyword>
<dbReference type="KEGG" id="sat:SYN_03740"/>
<dbReference type="InParanoid" id="Q2LW42"/>
<dbReference type="Proteomes" id="UP000001933">
    <property type="component" value="Chromosome"/>
</dbReference>
<dbReference type="EMBL" id="CP000252">
    <property type="protein sequence ID" value="ABC78304.1"/>
    <property type="molecule type" value="Genomic_DNA"/>
</dbReference>
<gene>
    <name evidence="1" type="ORF">SYN_03740</name>
</gene>
<dbReference type="AlphaFoldDB" id="Q2LW42"/>
<sequence length="58" mass="6298">MKTSFQSTVKIIPLDSKISKAHFSVLLANCSADNQFQDAAAKKYTTANTVTVCKGVYL</sequence>
<evidence type="ECO:0000313" key="1">
    <source>
        <dbReference type="EMBL" id="ABC78304.1"/>
    </source>
</evidence>